<dbReference type="GO" id="GO:0000422">
    <property type="term" value="P:autophagy of mitochondrion"/>
    <property type="evidence" value="ECO:0007669"/>
    <property type="project" value="TreeGrafter"/>
</dbReference>
<dbReference type="GO" id="GO:0000407">
    <property type="term" value="C:phagophore assembly site"/>
    <property type="evidence" value="ECO:0007669"/>
    <property type="project" value="UniProtKB-SubCell"/>
</dbReference>
<name>A0AAV5VYT5_9BILA</name>
<accession>A0AAV5VYT5</accession>
<dbReference type="NCBIfam" id="TIGR01381">
    <property type="entry name" value="E1_like_apg7"/>
    <property type="match status" value="1"/>
</dbReference>
<evidence type="ECO:0000256" key="7">
    <source>
        <dbReference type="ARBA" id="ARBA00022927"/>
    </source>
</evidence>
<protein>
    <recommendedName>
        <fullName evidence="3 10">Ubiquitin-like modifier-activating enzyme ATG7</fullName>
    </recommendedName>
    <alternativeName>
        <fullName evidence="10">Autophagy-related protein 7</fullName>
    </alternativeName>
</protein>
<comment type="caution">
    <text evidence="13">The sequence shown here is derived from an EMBL/GenBank/DDBJ whole genome shotgun (WGS) entry which is preliminary data.</text>
</comment>
<feature type="active site" description="Glycyl thioester intermediate" evidence="9">
    <location>
        <position position="518"/>
    </location>
</feature>
<dbReference type="PANTHER" id="PTHR10953:SF3">
    <property type="entry name" value="UBIQUITIN-LIKE MODIFIER-ACTIVATING ENZYME ATG7"/>
    <property type="match status" value="1"/>
</dbReference>
<dbReference type="InterPro" id="IPR035985">
    <property type="entry name" value="Ubiquitin-activating_enz"/>
</dbReference>
<evidence type="ECO:0000313" key="14">
    <source>
        <dbReference type="Proteomes" id="UP001432322"/>
    </source>
</evidence>
<comment type="similarity">
    <text evidence="1 10">Belongs to the ATG7 family.</text>
</comment>
<dbReference type="Proteomes" id="UP001432322">
    <property type="component" value="Unassembled WGS sequence"/>
</dbReference>
<evidence type="ECO:0000256" key="6">
    <source>
        <dbReference type="ARBA" id="ARBA00022786"/>
    </source>
</evidence>
<keyword evidence="5 10" id="KW-0963">Cytoplasm</keyword>
<evidence type="ECO:0000259" key="11">
    <source>
        <dbReference type="Pfam" id="PF00899"/>
    </source>
</evidence>
<comment type="function">
    <text evidence="10">E1-like activating enzyme involved in the 2 ubiquitin-like systems required for autophagy.</text>
</comment>
<sequence length="649" mass="71337">FFPEEMQFVPICTFVDASYWSEVNRRKLSEWKLEESPQPIGSSISIYDSVGTDSRLSLSNESFLGSSALNGYMLLLNTVEAFSKLDRKAMMNQEADRIWEAIESGRWMEQPSTLNTFLFTLFADLKKFRYHYWNCVPALAMADLSLEEKPIELSDVECRALLAHLEQSQQSVFVWSEGAALPLTALPSMQGRQYEIVVADPSTTPAVAGWLCRNVILAVLATTKWNRMQLVSLRGGQPSWRFKIALGSPLVGRPSTVVGWERNEKNEMKPASVDLSKQFHPHKLMEQAVDLNVSLIKWRLVPQLETERFSQLKCLLLGAGTLGCNVARSLIGWGVRTITFVDNGVVSYSNPVRQSLSEFDDAQNGRKKAEVAASALRRIFPSMDANAVDLTIPMPGHTVDEKTAASISSSGALLHSLIASHDVVFLLLDSREARWLPTLIASSIGKLCFSVALGFDTYVVIRHGVTEEGKNERAEGGEGGGMPSLRGLVPASQLGCYFCSDVTAPGNSMADRTLDQQCTVARPGLSQIASGTAVELLSSVLQHADPLRAPAWSGESNHTGEEETGLLGAAPHQIRGFVFRFSSMTPCVRRFERCIACGEAMREAYRERGAELVVSACNSPRVLEEISGLDALQASVDNIQIDVSDEDDF</sequence>
<dbReference type="GO" id="GO:0000045">
    <property type="term" value="P:autophagosome assembly"/>
    <property type="evidence" value="ECO:0007669"/>
    <property type="project" value="TreeGrafter"/>
</dbReference>
<feature type="domain" description="Ubiquitin-like modifier-activating enzyme Atg7 N-terminal" evidence="12">
    <location>
        <begin position="6"/>
        <end position="277"/>
    </location>
</feature>
<dbReference type="InterPro" id="IPR032197">
    <property type="entry name" value="Atg7_N"/>
</dbReference>
<dbReference type="InterPro" id="IPR042523">
    <property type="entry name" value="Atg7_N_2"/>
</dbReference>
<organism evidence="13 14">
    <name type="scientific">Pristionchus fissidentatus</name>
    <dbReference type="NCBI Taxonomy" id="1538716"/>
    <lineage>
        <taxon>Eukaryota</taxon>
        <taxon>Metazoa</taxon>
        <taxon>Ecdysozoa</taxon>
        <taxon>Nematoda</taxon>
        <taxon>Chromadorea</taxon>
        <taxon>Rhabditida</taxon>
        <taxon>Rhabditina</taxon>
        <taxon>Diplogasteromorpha</taxon>
        <taxon>Diplogasteroidea</taxon>
        <taxon>Neodiplogasteridae</taxon>
        <taxon>Pristionchus</taxon>
    </lineage>
</organism>
<dbReference type="GO" id="GO:0015031">
    <property type="term" value="P:protein transport"/>
    <property type="evidence" value="ECO:0007669"/>
    <property type="project" value="UniProtKB-UniRule"/>
</dbReference>
<proteinExistence type="inferred from homology"/>
<evidence type="ECO:0000256" key="10">
    <source>
        <dbReference type="RuleBase" id="RU366022"/>
    </source>
</evidence>
<dbReference type="GO" id="GO:0019778">
    <property type="term" value="F:Atg12 activating enzyme activity"/>
    <property type="evidence" value="ECO:0007669"/>
    <property type="project" value="TreeGrafter"/>
</dbReference>
<keyword evidence="4 10" id="KW-0813">Transport</keyword>
<dbReference type="Gene3D" id="3.40.50.720">
    <property type="entry name" value="NAD(P)-binding Rossmann-like Domain"/>
    <property type="match status" value="1"/>
</dbReference>
<dbReference type="InterPro" id="IPR006285">
    <property type="entry name" value="Atg7"/>
</dbReference>
<dbReference type="GO" id="GO:0019779">
    <property type="term" value="F:Atg8 activating enzyme activity"/>
    <property type="evidence" value="ECO:0007669"/>
    <property type="project" value="TreeGrafter"/>
</dbReference>
<dbReference type="AlphaFoldDB" id="A0AAV5VYT5"/>
<dbReference type="InterPro" id="IPR000594">
    <property type="entry name" value="ThiF_NAD_FAD-bd"/>
</dbReference>
<dbReference type="EMBL" id="BTSY01000004">
    <property type="protein sequence ID" value="GMT24991.1"/>
    <property type="molecule type" value="Genomic_DNA"/>
</dbReference>
<evidence type="ECO:0000256" key="9">
    <source>
        <dbReference type="PIRSR" id="PIRSR606285-1"/>
    </source>
</evidence>
<comment type="subcellular location">
    <subcellularLocation>
        <location evidence="10">Cytoplasm</location>
    </subcellularLocation>
    <subcellularLocation>
        <location evidence="10">Preautophagosomal structure</location>
    </subcellularLocation>
</comment>
<dbReference type="Gene3D" id="3.40.140.70">
    <property type="entry name" value="Ubiquitin-like modifier-activating enzyme ATG7 N-terminal domain"/>
    <property type="match status" value="1"/>
</dbReference>
<dbReference type="GO" id="GO:0006995">
    <property type="term" value="P:cellular response to nitrogen starvation"/>
    <property type="evidence" value="ECO:0007669"/>
    <property type="project" value="TreeGrafter"/>
</dbReference>
<evidence type="ECO:0000313" key="13">
    <source>
        <dbReference type="EMBL" id="GMT24991.1"/>
    </source>
</evidence>
<reference evidence="13" key="1">
    <citation type="submission" date="2023-10" db="EMBL/GenBank/DDBJ databases">
        <title>Genome assembly of Pristionchus species.</title>
        <authorList>
            <person name="Yoshida K."/>
            <person name="Sommer R.J."/>
        </authorList>
    </citation>
    <scope>NUCLEOTIDE SEQUENCE</scope>
    <source>
        <strain evidence="13">RS5133</strain>
    </source>
</reference>
<dbReference type="InterPro" id="IPR042522">
    <property type="entry name" value="Atg7_N_1"/>
</dbReference>
<evidence type="ECO:0000256" key="8">
    <source>
        <dbReference type="ARBA" id="ARBA00023006"/>
    </source>
</evidence>
<dbReference type="FunFam" id="3.40.50.720:FF:000395">
    <property type="entry name" value="ubiquitin-like modifier-activating enzyme ATG7"/>
    <property type="match status" value="1"/>
</dbReference>
<dbReference type="PANTHER" id="PTHR10953">
    <property type="entry name" value="UBIQUITIN-ACTIVATING ENZYME E1"/>
    <property type="match status" value="1"/>
</dbReference>
<keyword evidence="14" id="KW-1185">Reference proteome</keyword>
<keyword evidence="7 10" id="KW-0653">Protein transport</keyword>
<dbReference type="GO" id="GO:0032446">
    <property type="term" value="P:protein modification by small protein conjugation"/>
    <property type="evidence" value="ECO:0007669"/>
    <property type="project" value="TreeGrafter"/>
</dbReference>
<evidence type="ECO:0000256" key="3">
    <source>
        <dbReference type="ARBA" id="ARBA00017647"/>
    </source>
</evidence>
<evidence type="ECO:0000256" key="4">
    <source>
        <dbReference type="ARBA" id="ARBA00022448"/>
    </source>
</evidence>
<comment type="subunit">
    <text evidence="2 10">Homodimer.</text>
</comment>
<feature type="non-terminal residue" evidence="13">
    <location>
        <position position="1"/>
    </location>
</feature>
<dbReference type="Pfam" id="PF16420">
    <property type="entry name" value="ATG7_N"/>
    <property type="match status" value="1"/>
</dbReference>
<dbReference type="Gene3D" id="3.40.140.100">
    <property type="entry name" value="Ubiquitin-like modifier-activating enzyme ATG7 C-terminal domain"/>
    <property type="match status" value="1"/>
</dbReference>
<dbReference type="InterPro" id="IPR045886">
    <property type="entry name" value="ThiF/MoeB/HesA"/>
</dbReference>
<dbReference type="GO" id="GO:0034727">
    <property type="term" value="P:piecemeal microautophagy of the nucleus"/>
    <property type="evidence" value="ECO:0007669"/>
    <property type="project" value="TreeGrafter"/>
</dbReference>
<dbReference type="SUPFAM" id="SSF69572">
    <property type="entry name" value="Activating enzymes of the ubiquitin-like proteins"/>
    <property type="match status" value="1"/>
</dbReference>
<gene>
    <name evidence="13" type="ORF">PFISCL1PPCAC_16288</name>
</gene>
<feature type="domain" description="THIF-type NAD/FAD binding fold" evidence="11">
    <location>
        <begin position="296"/>
        <end position="546"/>
    </location>
</feature>
<keyword evidence="6 10" id="KW-0833">Ubl conjugation pathway</keyword>
<keyword evidence="8 10" id="KW-0072">Autophagy</keyword>
<evidence type="ECO:0000256" key="1">
    <source>
        <dbReference type="ARBA" id="ARBA00010931"/>
    </source>
</evidence>
<evidence type="ECO:0000256" key="5">
    <source>
        <dbReference type="ARBA" id="ARBA00022490"/>
    </source>
</evidence>
<evidence type="ECO:0000256" key="2">
    <source>
        <dbReference type="ARBA" id="ARBA00011738"/>
    </source>
</evidence>
<dbReference type="Pfam" id="PF00899">
    <property type="entry name" value="ThiF"/>
    <property type="match status" value="1"/>
</dbReference>
<evidence type="ECO:0000259" key="12">
    <source>
        <dbReference type="Pfam" id="PF16420"/>
    </source>
</evidence>